<reference evidence="3" key="1">
    <citation type="journal article" date="2019" name="Int. J. Syst. Evol. Microbiol.">
        <title>The Global Catalogue of Microorganisms (GCM) 10K type strain sequencing project: providing services to taxonomists for standard genome sequencing and annotation.</title>
        <authorList>
            <consortium name="The Broad Institute Genomics Platform"/>
            <consortium name="The Broad Institute Genome Sequencing Center for Infectious Disease"/>
            <person name="Wu L."/>
            <person name="Ma J."/>
        </authorList>
    </citation>
    <scope>NUCLEOTIDE SEQUENCE [LARGE SCALE GENOMIC DNA]</scope>
    <source>
        <strain evidence="3">CCUG 49584</strain>
    </source>
</reference>
<dbReference type="InterPro" id="IPR027417">
    <property type="entry name" value="P-loop_NTPase"/>
</dbReference>
<dbReference type="PANTHER" id="PTHR13696">
    <property type="entry name" value="P-LOOP CONTAINING NUCLEOSIDE TRIPHOSPHATE HYDROLASE"/>
    <property type="match status" value="1"/>
</dbReference>
<organism evidence="2 3">
    <name type="scientific">Pseudochrobactrum kiredjianiae</name>
    <dbReference type="NCBI Taxonomy" id="386305"/>
    <lineage>
        <taxon>Bacteria</taxon>
        <taxon>Pseudomonadati</taxon>
        <taxon>Pseudomonadota</taxon>
        <taxon>Alphaproteobacteria</taxon>
        <taxon>Hyphomicrobiales</taxon>
        <taxon>Brucellaceae</taxon>
        <taxon>Pseudochrobactrum</taxon>
    </lineage>
</organism>
<dbReference type="InterPro" id="IPR025669">
    <property type="entry name" value="AAA_dom"/>
</dbReference>
<dbReference type="Gene3D" id="3.40.50.300">
    <property type="entry name" value="P-loop containing nucleotide triphosphate hydrolases"/>
    <property type="match status" value="1"/>
</dbReference>
<evidence type="ECO:0000259" key="1">
    <source>
        <dbReference type="Pfam" id="PF13614"/>
    </source>
</evidence>
<protein>
    <submittedName>
        <fullName evidence="2">ParA family protein</fullName>
    </submittedName>
</protein>
<accession>A0ABW3UXF4</accession>
<keyword evidence="3" id="KW-1185">Reference proteome</keyword>
<name>A0ABW3UXF4_9HYPH</name>
<comment type="caution">
    <text evidence="2">The sequence shown here is derived from an EMBL/GenBank/DDBJ whole genome shotgun (WGS) entry which is preliminary data.</text>
</comment>
<feature type="domain" description="AAA" evidence="1">
    <location>
        <begin position="70"/>
        <end position="137"/>
    </location>
</feature>
<dbReference type="RefSeq" id="WP_213600403.1">
    <property type="nucleotide sequence ID" value="NZ_JAUCBM010000018.1"/>
</dbReference>
<dbReference type="PANTHER" id="PTHR13696:SF99">
    <property type="entry name" value="COBYRINIC ACID AC-DIAMIDE SYNTHASE"/>
    <property type="match status" value="1"/>
</dbReference>
<feature type="domain" description="AAA" evidence="1">
    <location>
        <begin position="4"/>
        <end position="53"/>
    </location>
</feature>
<sequence length="236" mass="26478">MAEAKIITGANAKGGAGKTVSVIMLSSELAHRGKKVLIVDTDSEKNISAWFDRCSENETPISNITLEYAGTANKLKQILSANLDDYDYIFIDTPGRMEKFQEDSFLVTDLTIIPVQACQSEIKGMVTTISNLLQIEEDQGVNIRKLVFNTRVTLQDRHIEEYKTIRGFLAKLKESDVVVDHCNVELMQRNPYRKVYSGYPSLYDLPDANNDSVQKAIEEAVIFTDNVVRYLETGSL</sequence>
<evidence type="ECO:0000313" key="2">
    <source>
        <dbReference type="EMBL" id="MFD1225593.1"/>
    </source>
</evidence>
<gene>
    <name evidence="2" type="ORF">ACFQ35_00115</name>
</gene>
<dbReference type="InterPro" id="IPR050678">
    <property type="entry name" value="DNA_Partitioning_ATPase"/>
</dbReference>
<proteinExistence type="predicted"/>
<dbReference type="EMBL" id="JBHTMA010000001">
    <property type="protein sequence ID" value="MFD1225593.1"/>
    <property type="molecule type" value="Genomic_DNA"/>
</dbReference>
<dbReference type="CDD" id="cd02042">
    <property type="entry name" value="ParAB_family"/>
    <property type="match status" value="1"/>
</dbReference>
<dbReference type="Proteomes" id="UP001597263">
    <property type="component" value="Unassembled WGS sequence"/>
</dbReference>
<dbReference type="Pfam" id="PF13614">
    <property type="entry name" value="AAA_31"/>
    <property type="match status" value="2"/>
</dbReference>
<dbReference type="PIRSF" id="PIRSF009320">
    <property type="entry name" value="Nuc_binding_HP_1000"/>
    <property type="match status" value="1"/>
</dbReference>
<evidence type="ECO:0000313" key="3">
    <source>
        <dbReference type="Proteomes" id="UP001597263"/>
    </source>
</evidence>
<dbReference type="SUPFAM" id="SSF52540">
    <property type="entry name" value="P-loop containing nucleoside triphosphate hydrolases"/>
    <property type="match status" value="1"/>
</dbReference>